<accession>A0A558GZT2</accession>
<comment type="caution">
    <text evidence="1">The sequence shown here is derived from an EMBL/GenBank/DDBJ whole genome shotgun (WGS) entry which is preliminary data.</text>
</comment>
<evidence type="ECO:0000313" key="1">
    <source>
        <dbReference type="EMBL" id="TVU62378.1"/>
    </source>
</evidence>
<dbReference type="EMBL" id="VNFK01000008">
    <property type="protein sequence ID" value="TVU62378.1"/>
    <property type="molecule type" value="Genomic_DNA"/>
</dbReference>
<sequence>MTTLLENGAVVGQKKNPVFVSWIDFHGRSEGIARRLGIEEWSDGGGSGPLPLRYLRLWVSTWKYLRRYKPTEVIVMQPPVVALLAVRSAVGKNVRICGDLHTGTFYDPKWKWSTKLVAKLLGAPNLAIVTNDALAVQAQDHGAEALVLHDLIETYPEVGELGEFEDQGLAQLQDKKYVLVPITYSYDEPLEELAAATHLAAGVVWVFTGRAPESFSQACNAANTVFPGFVSREEYLRLLGHANVLLAPTTEEDTMQRAGYEAMCAGKALVTSDTEVLRDFFGEAALTVPPRAELYADAANDAVRRQSELEGSIIELRTRRVREQSAALQRLSEWIHNDLGTRE</sequence>
<organism evidence="1 2">
    <name type="scientific">Paenarthrobacter nitroguajacolicus</name>
    <name type="common">Arthrobacter nitroguajacolicus</name>
    <dbReference type="NCBI Taxonomy" id="211146"/>
    <lineage>
        <taxon>Bacteria</taxon>
        <taxon>Bacillati</taxon>
        <taxon>Actinomycetota</taxon>
        <taxon>Actinomycetes</taxon>
        <taxon>Micrococcales</taxon>
        <taxon>Micrococcaceae</taxon>
        <taxon>Paenarthrobacter</taxon>
    </lineage>
</organism>
<dbReference type="SUPFAM" id="SSF53756">
    <property type="entry name" value="UDP-Glycosyltransferase/glycogen phosphorylase"/>
    <property type="match status" value="1"/>
</dbReference>
<evidence type="ECO:0000313" key="2">
    <source>
        <dbReference type="Proteomes" id="UP000316500"/>
    </source>
</evidence>
<name>A0A558GZT2_PAENT</name>
<dbReference type="GO" id="GO:0016740">
    <property type="term" value="F:transferase activity"/>
    <property type="evidence" value="ECO:0007669"/>
    <property type="project" value="UniProtKB-KW"/>
</dbReference>
<reference evidence="1 2" key="1">
    <citation type="submission" date="2019-07" db="EMBL/GenBank/DDBJ databases">
        <title>Diversity of Bacteria from Kongsfjorden, Arctic.</title>
        <authorList>
            <person name="Yu Y."/>
        </authorList>
    </citation>
    <scope>NUCLEOTIDE SEQUENCE [LARGE SCALE GENOMIC DNA]</scope>
    <source>
        <strain evidence="1 2">SM1928</strain>
    </source>
</reference>
<keyword evidence="1" id="KW-0808">Transferase</keyword>
<dbReference type="RefSeq" id="WP_144650599.1">
    <property type="nucleotide sequence ID" value="NZ_VNFK01000008.1"/>
</dbReference>
<dbReference type="OrthoDB" id="4459130at2"/>
<dbReference type="Pfam" id="PF13692">
    <property type="entry name" value="Glyco_trans_1_4"/>
    <property type="match status" value="1"/>
</dbReference>
<dbReference type="Proteomes" id="UP000316500">
    <property type="component" value="Unassembled WGS sequence"/>
</dbReference>
<dbReference type="AlphaFoldDB" id="A0A558GZT2"/>
<gene>
    <name evidence="1" type="ORF">FQP90_12110</name>
</gene>
<dbReference type="Gene3D" id="3.40.50.2000">
    <property type="entry name" value="Glycogen Phosphorylase B"/>
    <property type="match status" value="2"/>
</dbReference>
<protein>
    <submittedName>
        <fullName evidence="1">Glycosyltransferase</fullName>
    </submittedName>
</protein>
<proteinExistence type="predicted"/>